<feature type="compositionally biased region" description="Basic and acidic residues" evidence="2">
    <location>
        <begin position="1428"/>
        <end position="1453"/>
    </location>
</feature>
<keyword evidence="5" id="KW-1185">Reference proteome</keyword>
<name>A0A5B9QM22_9BACT</name>
<feature type="region of interest" description="Disordered" evidence="2">
    <location>
        <begin position="1412"/>
        <end position="1969"/>
    </location>
</feature>
<keyword evidence="3" id="KW-0812">Transmembrane</keyword>
<reference evidence="4 5" key="1">
    <citation type="submission" date="2019-08" db="EMBL/GenBank/DDBJ databases">
        <title>Deep-cultivation of Planctomycetes and their phenomic and genomic characterization uncovers novel biology.</title>
        <authorList>
            <person name="Wiegand S."/>
            <person name="Jogler M."/>
            <person name="Boedeker C."/>
            <person name="Pinto D."/>
            <person name="Vollmers J."/>
            <person name="Rivas-Marin E."/>
            <person name="Kohn T."/>
            <person name="Peeters S.H."/>
            <person name="Heuer A."/>
            <person name="Rast P."/>
            <person name="Oberbeckmann S."/>
            <person name="Bunk B."/>
            <person name="Jeske O."/>
            <person name="Meyerdierks A."/>
            <person name="Storesund J.E."/>
            <person name="Kallscheuer N."/>
            <person name="Luecker S."/>
            <person name="Lage O.M."/>
            <person name="Pohl T."/>
            <person name="Merkel B.J."/>
            <person name="Hornburger P."/>
            <person name="Mueller R.-W."/>
            <person name="Bruemmer F."/>
            <person name="Labrenz M."/>
            <person name="Spormann A.M."/>
            <person name="Op den Camp H."/>
            <person name="Overmann J."/>
            <person name="Amann R."/>
            <person name="Jetten M.S.M."/>
            <person name="Mascher T."/>
            <person name="Medema M.H."/>
            <person name="Devos D.P."/>
            <person name="Kaster A.-K."/>
            <person name="Ovreas L."/>
            <person name="Rohde M."/>
            <person name="Galperin M.Y."/>
            <person name="Jogler C."/>
        </authorList>
    </citation>
    <scope>NUCLEOTIDE SEQUENCE [LARGE SCALE GENOMIC DNA]</scope>
    <source>
        <strain evidence="4 5">UC8</strain>
    </source>
</reference>
<dbReference type="RefSeq" id="WP_068140409.1">
    <property type="nucleotide sequence ID" value="NZ_CP042914.1"/>
</dbReference>
<feature type="region of interest" description="Disordered" evidence="2">
    <location>
        <begin position="1348"/>
        <end position="1380"/>
    </location>
</feature>
<keyword evidence="1" id="KW-0175">Coiled coil</keyword>
<gene>
    <name evidence="4" type="ORF">UC8_08200</name>
</gene>
<feature type="compositionally biased region" description="Polar residues" evidence="2">
    <location>
        <begin position="1355"/>
        <end position="1366"/>
    </location>
</feature>
<dbReference type="OrthoDB" id="219309at2"/>
<feature type="compositionally biased region" description="Basic and acidic residues" evidence="2">
    <location>
        <begin position="1473"/>
        <end position="1500"/>
    </location>
</feature>
<accession>A0A5B9QM22</accession>
<feature type="coiled-coil region" evidence="1">
    <location>
        <begin position="1195"/>
        <end position="1265"/>
    </location>
</feature>
<evidence type="ECO:0000313" key="5">
    <source>
        <dbReference type="Proteomes" id="UP000325286"/>
    </source>
</evidence>
<evidence type="ECO:0000256" key="1">
    <source>
        <dbReference type="SAM" id="Coils"/>
    </source>
</evidence>
<evidence type="ECO:0000313" key="4">
    <source>
        <dbReference type="EMBL" id="QEG38862.1"/>
    </source>
</evidence>
<feature type="transmembrane region" description="Helical" evidence="3">
    <location>
        <begin position="154"/>
        <end position="172"/>
    </location>
</feature>
<feature type="transmembrane region" description="Helical" evidence="3">
    <location>
        <begin position="58"/>
        <end position="77"/>
    </location>
</feature>
<feature type="compositionally biased region" description="Low complexity" evidence="2">
    <location>
        <begin position="1599"/>
        <end position="1619"/>
    </location>
</feature>
<dbReference type="KEGG" id="rul:UC8_08200"/>
<feature type="compositionally biased region" description="Basic and acidic residues" evidence="2">
    <location>
        <begin position="1937"/>
        <end position="1949"/>
    </location>
</feature>
<keyword evidence="3" id="KW-1133">Transmembrane helix</keyword>
<feature type="compositionally biased region" description="Polar residues" evidence="2">
    <location>
        <begin position="1457"/>
        <end position="1472"/>
    </location>
</feature>
<evidence type="ECO:0000256" key="3">
    <source>
        <dbReference type="SAM" id="Phobius"/>
    </source>
</evidence>
<feature type="compositionally biased region" description="Low complexity" evidence="2">
    <location>
        <begin position="1509"/>
        <end position="1527"/>
    </location>
</feature>
<feature type="compositionally biased region" description="Low complexity" evidence="2">
    <location>
        <begin position="1094"/>
        <end position="1111"/>
    </location>
</feature>
<feature type="region of interest" description="Disordered" evidence="2">
    <location>
        <begin position="1085"/>
        <end position="1119"/>
    </location>
</feature>
<feature type="compositionally biased region" description="Basic and acidic residues" evidence="2">
    <location>
        <begin position="1956"/>
        <end position="1969"/>
    </location>
</feature>
<organism evidence="4 5">
    <name type="scientific">Roseimaritima ulvae</name>
    <dbReference type="NCBI Taxonomy" id="980254"/>
    <lineage>
        <taxon>Bacteria</taxon>
        <taxon>Pseudomonadati</taxon>
        <taxon>Planctomycetota</taxon>
        <taxon>Planctomycetia</taxon>
        <taxon>Pirellulales</taxon>
        <taxon>Pirellulaceae</taxon>
        <taxon>Roseimaritima</taxon>
    </lineage>
</organism>
<evidence type="ECO:0000256" key="2">
    <source>
        <dbReference type="SAM" id="MobiDB-lite"/>
    </source>
</evidence>
<feature type="region of interest" description="Disordered" evidence="2">
    <location>
        <begin position="1293"/>
        <end position="1321"/>
    </location>
</feature>
<feature type="compositionally biased region" description="Low complexity" evidence="2">
    <location>
        <begin position="1412"/>
        <end position="1426"/>
    </location>
</feature>
<feature type="transmembrane region" description="Helical" evidence="3">
    <location>
        <begin position="24"/>
        <end position="46"/>
    </location>
</feature>
<dbReference type="Proteomes" id="UP000325286">
    <property type="component" value="Chromosome"/>
</dbReference>
<feature type="compositionally biased region" description="Basic and acidic residues" evidence="2">
    <location>
        <begin position="1625"/>
        <end position="1638"/>
    </location>
</feature>
<keyword evidence="3" id="KW-0472">Membrane</keyword>
<feature type="compositionally biased region" description="Low complexity" evidence="2">
    <location>
        <begin position="1712"/>
        <end position="1733"/>
    </location>
</feature>
<dbReference type="EMBL" id="CP042914">
    <property type="protein sequence ID" value="QEG38862.1"/>
    <property type="molecule type" value="Genomic_DNA"/>
</dbReference>
<sequence length="1990" mass="217649">MSVSLNPITITKLDQFRRRRRAMVLLRGVAAGVVTFLVAMLCVSIVDWLWVLPTSVRWTLSTLGYLASAAVVYGVCLRKLRHDTDRRELASRVEVAEPALREQLLSAIELGDTDRETPANGSPVFRAMVQDRVAGAISGVDIRRLLPLVLIRRWLLAALAILGLCVALWMVPGSHFRQLITRAVLPMANIDRVSRTKVEILEPTPHSLQVPEDETVAVVVRIGGALTDDVTLELHPLGGETIEQAMRPRTAAAGANAADSEFASNVSVGKSDWEYRILAGDAVTRTYQIRTSPRPLVQQVEKVYVYPEYAQLNDRVITETHGDLEALSGTQAKLTVTVNQPVSLAEIVFESIGESEPRRIPMQPLEDSANQFTVELPISDPEIYQIHLVSADTGFDNPFSPKYEIRPQPDRIPRVAFVDPPQGTLLLPPNDLIPLAVSVEDELPVARTAYEVSINAGPWQPRMLETLAEAETVTSFRWDLALWQLKAGDQVSIRAAAIDRKGQRGESASLQVVIATPDFDPDRHRIAKIKSSLLEPLHEWSRALVASGDDFIKILKSIEKDDSTELTEPQKQGFANDTKQSLQRANGLLQQVAKTLPQMPAGLDAVQVEWLGRAVDRVRFGMLDAQAQLTDNESLFAAADDAPVDDAAADDAAADDARKKFVKRRKEAAKRLREQITAAVDLAKRVDSGFEAVTSHDFNAAVMQDINGLSTHVDRLVLPDLKSSWQRLLRQHTVTVNQLMAIQQMIDENRGQVTRSSQAPLENLLPWLAKWQDSLDQRMGGEHQADELRRVTEQLAGELRQRLNGSSIDRDLPGRVVNDYNDATRRTGAVSRSIQQLRDTLGQPAGELTAAEQSGESEAVRKATERWSQQLQRLARQQSWVSQRLAAWRQLQQVRGDGDAAFPGDAALASRALQAVTQKHLESDYQDAKAAHQLMADLSEIAAAYYVLEAGHRLQQYRTDLSTLTEAERWDVLQIRGRTVHPLAWETLHKSNEWIVAELRAAQLPEPIWRPLEHMRWSAETRKTQDRMGVRRWDARNVVSALEPLSSQREQLDEVLSLLSPHLIDARQRLAKFVPTTAQLARQTAEQLRELSDATEQVAEQAARQAETAQADPTQDPSAPDVQLLARQQAEAQQQVQDLLDALVDQANSQDMMTAEGRETARDADDAVAMLTPPSEAMQQEMQQAAAAEDAQVAAENLADAADSQRQTAEALEQVAEHLERQAAQQDLQPTRQALRDAERELGIERQLDQQYEQAEKMAQAAMQDPQTLLKQLEAELRRNPDMQDALSDIAADAAQQAQNSLERAAQQEQNLQRDIERSDSDFQTEKAILAAEVKQLSEAITEVADQLAKPASDAASQSRDNQAKQQLDEARQNLQQAAQATRMVNSDTLLDDLANTAQQAAEALQQASEQLNKAQQAAAETQQQALSDDKRQQQAERTKAERNQSRVRDSRLRVARQQTNASRNEQKQANNELKKAQNDQKAAEQQLRKAEQDLKKNPDQDWAESNQRKAQQRLQQAQQNTANAQRLVEAAEQRKNRAEATEKQRNQWKTRDLKKPNPAAELATRLAQEAADTAKQMGQRAQEVAEQAGAIDPVQGDAQQLARAEQQQQDVGQEVQQVANDLARAARHEQRLGRETPAKQLAQTADAVQQAGEQELAQAENSLAQAAQAAAPPQAAEANAAESNPASGENGESPDNGEAGENGQAAEDGGAEQVAAAQQSLAAAEETLQQQSGQLDEMLTADAQAKAAAQAQAQAAEAAQAAAARAGEPQAAGSPAEASAASGAEPAAASGAEPATGSPPANAEPASGSQPSASSPSTSSPSGATPQSPPIPGRLSRGEMLARALDELDRALNAPPAGDASQAAAADQQAGSPAPPSPVAPSPTLAQAAQDRMRQMAIARSQARSQAAQAATADVPAGESSASGAGEGEPPADQFELERVDRQQDREWGQLTQKSAEDLREGRRDRVSERYRQQVEAYFRVIAEQSKPK</sequence>
<feature type="compositionally biased region" description="Basic and acidic residues" evidence="2">
    <location>
        <begin position="1312"/>
        <end position="1321"/>
    </location>
</feature>
<feature type="compositionally biased region" description="Low complexity" evidence="2">
    <location>
        <begin position="1883"/>
        <end position="1933"/>
    </location>
</feature>
<feature type="compositionally biased region" description="Low complexity" evidence="2">
    <location>
        <begin position="1648"/>
        <end position="1688"/>
    </location>
</feature>
<feature type="compositionally biased region" description="Low complexity" evidence="2">
    <location>
        <begin position="1852"/>
        <end position="1873"/>
    </location>
</feature>
<proteinExistence type="predicted"/>
<protein>
    <submittedName>
        <fullName evidence="4">Uncharacterized protein</fullName>
    </submittedName>
</protein>
<feature type="compositionally biased region" description="Basic and acidic residues" evidence="2">
    <location>
        <begin position="1530"/>
        <end position="1556"/>
    </location>
</feature>
<feature type="compositionally biased region" description="Low complexity" evidence="2">
    <location>
        <begin position="1742"/>
        <end position="1827"/>
    </location>
</feature>